<proteinExistence type="predicted"/>
<dbReference type="GO" id="GO:0008270">
    <property type="term" value="F:zinc ion binding"/>
    <property type="evidence" value="ECO:0007669"/>
    <property type="project" value="UniProtKB-KW"/>
</dbReference>
<dbReference type="Proteomes" id="UP001321760">
    <property type="component" value="Unassembled WGS sequence"/>
</dbReference>
<keyword evidence="1" id="KW-0479">Metal-binding</keyword>
<dbReference type="EMBL" id="MU865938">
    <property type="protein sequence ID" value="KAK4449298.1"/>
    <property type="molecule type" value="Genomic_DNA"/>
</dbReference>
<feature type="compositionally biased region" description="Polar residues" evidence="2">
    <location>
        <begin position="1"/>
        <end position="32"/>
    </location>
</feature>
<evidence type="ECO:0000313" key="5">
    <source>
        <dbReference type="Proteomes" id="UP001321760"/>
    </source>
</evidence>
<feature type="compositionally biased region" description="Acidic residues" evidence="2">
    <location>
        <begin position="43"/>
        <end position="57"/>
    </location>
</feature>
<accession>A0AAV9GM45</accession>
<organism evidence="4 5">
    <name type="scientific">Podospora aff. communis PSN243</name>
    <dbReference type="NCBI Taxonomy" id="3040156"/>
    <lineage>
        <taxon>Eukaryota</taxon>
        <taxon>Fungi</taxon>
        <taxon>Dikarya</taxon>
        <taxon>Ascomycota</taxon>
        <taxon>Pezizomycotina</taxon>
        <taxon>Sordariomycetes</taxon>
        <taxon>Sordariomycetidae</taxon>
        <taxon>Sordariales</taxon>
        <taxon>Podosporaceae</taxon>
        <taxon>Podospora</taxon>
    </lineage>
</organism>
<reference evidence="4" key="1">
    <citation type="journal article" date="2023" name="Mol. Phylogenet. Evol.">
        <title>Genome-scale phylogeny and comparative genomics of the fungal order Sordariales.</title>
        <authorList>
            <person name="Hensen N."/>
            <person name="Bonometti L."/>
            <person name="Westerberg I."/>
            <person name="Brannstrom I.O."/>
            <person name="Guillou S."/>
            <person name="Cros-Aarteil S."/>
            <person name="Calhoun S."/>
            <person name="Haridas S."/>
            <person name="Kuo A."/>
            <person name="Mondo S."/>
            <person name="Pangilinan J."/>
            <person name="Riley R."/>
            <person name="LaButti K."/>
            <person name="Andreopoulos B."/>
            <person name="Lipzen A."/>
            <person name="Chen C."/>
            <person name="Yan M."/>
            <person name="Daum C."/>
            <person name="Ng V."/>
            <person name="Clum A."/>
            <person name="Steindorff A."/>
            <person name="Ohm R.A."/>
            <person name="Martin F."/>
            <person name="Silar P."/>
            <person name="Natvig D.O."/>
            <person name="Lalanne C."/>
            <person name="Gautier V."/>
            <person name="Ament-Velasquez S.L."/>
            <person name="Kruys A."/>
            <person name="Hutchinson M.I."/>
            <person name="Powell A.J."/>
            <person name="Barry K."/>
            <person name="Miller A.N."/>
            <person name="Grigoriev I.V."/>
            <person name="Debuchy R."/>
            <person name="Gladieux P."/>
            <person name="Hiltunen Thoren M."/>
            <person name="Johannesson H."/>
        </authorList>
    </citation>
    <scope>NUCLEOTIDE SEQUENCE</scope>
    <source>
        <strain evidence="4">PSN243</strain>
    </source>
</reference>
<dbReference type="PROSITE" id="PS50966">
    <property type="entry name" value="ZF_SWIM"/>
    <property type="match status" value="1"/>
</dbReference>
<evidence type="ECO:0000256" key="2">
    <source>
        <dbReference type="SAM" id="MobiDB-lite"/>
    </source>
</evidence>
<dbReference type="InterPro" id="IPR007527">
    <property type="entry name" value="Znf_SWIM"/>
</dbReference>
<dbReference type="AlphaFoldDB" id="A0AAV9GM45"/>
<gene>
    <name evidence="4" type="ORF">QBC34DRAFT_299321</name>
</gene>
<evidence type="ECO:0000313" key="4">
    <source>
        <dbReference type="EMBL" id="KAK4449298.1"/>
    </source>
</evidence>
<keyword evidence="5" id="KW-1185">Reference proteome</keyword>
<feature type="region of interest" description="Disordered" evidence="2">
    <location>
        <begin position="449"/>
        <end position="542"/>
    </location>
</feature>
<comment type="caution">
    <text evidence="4">The sequence shown here is derived from an EMBL/GenBank/DDBJ whole genome shotgun (WGS) entry which is preliminary data.</text>
</comment>
<protein>
    <recommendedName>
        <fullName evidence="3">SWIM-type domain-containing protein</fullName>
    </recommendedName>
</protein>
<name>A0AAV9GM45_9PEZI</name>
<sequence length="542" mass="59223">MSQSPSTYLSRLSLQASPSPGIQPSPMQSMPETLSPHHPALSSDEDDSEWEDDDEAGDVISSQSTGLRYNVGHLSPKTQKVARGLFNSQESPQIYLDSCGLREENAEDNGIFYAFQMHEVVPCSVRIGSRSSTHWSVPKCTCPDAVYRRRRPCKHLVWLFDRISKQTLVDDDPDSVLTMAEIGYPEELGDPFRQISNLRLDVLADSLRCDIMAPNTDTAAPSRSRVREAREMVATMAGIRPPDVDMFRPELETSYRSNDLIRRSDLEATLFSLLLASNSLAASVRARLAPTDPAVDPFRALHQRTLRVISELNAYTSSLHDSDLAATRRAEGKEAEGPRDVDWASLQILDSVSRIKRSVSRGSRPLSSSERASAARALVGILKSVAEDKSLYSRLVGTQDNGFVYSALDTLVDQSQFVEELEAIMETIGRLGAPESYAYNMRRLITRMRSHTGSESRRSSVTFATEPTVPRSVTPPLEGIPSGPDPELGLGRASGSGGAHFLVPDTPASASRTRAGSGGRGSGSKRSISGSSDRGRGSKRPR</sequence>
<evidence type="ECO:0000259" key="3">
    <source>
        <dbReference type="PROSITE" id="PS50966"/>
    </source>
</evidence>
<keyword evidence="1" id="KW-0862">Zinc</keyword>
<feature type="domain" description="SWIM-type" evidence="3">
    <location>
        <begin position="125"/>
        <end position="164"/>
    </location>
</feature>
<reference evidence="4" key="2">
    <citation type="submission" date="2023-05" db="EMBL/GenBank/DDBJ databases">
        <authorList>
            <consortium name="Lawrence Berkeley National Laboratory"/>
            <person name="Steindorff A."/>
            <person name="Hensen N."/>
            <person name="Bonometti L."/>
            <person name="Westerberg I."/>
            <person name="Brannstrom I.O."/>
            <person name="Guillou S."/>
            <person name="Cros-Aarteil S."/>
            <person name="Calhoun S."/>
            <person name="Haridas S."/>
            <person name="Kuo A."/>
            <person name="Mondo S."/>
            <person name="Pangilinan J."/>
            <person name="Riley R."/>
            <person name="Labutti K."/>
            <person name="Andreopoulos B."/>
            <person name="Lipzen A."/>
            <person name="Chen C."/>
            <person name="Yanf M."/>
            <person name="Daum C."/>
            <person name="Ng V."/>
            <person name="Clum A."/>
            <person name="Ohm R."/>
            <person name="Martin F."/>
            <person name="Silar P."/>
            <person name="Natvig D."/>
            <person name="Lalanne C."/>
            <person name="Gautier V."/>
            <person name="Ament-Velasquez S.L."/>
            <person name="Kruys A."/>
            <person name="Hutchinson M.I."/>
            <person name="Powell A.J."/>
            <person name="Barry K."/>
            <person name="Miller A.N."/>
            <person name="Grigoriev I.V."/>
            <person name="Debuchy R."/>
            <person name="Gladieux P."/>
            <person name="Thoren M.H."/>
            <person name="Johannesson H."/>
        </authorList>
    </citation>
    <scope>NUCLEOTIDE SEQUENCE</scope>
    <source>
        <strain evidence="4">PSN243</strain>
    </source>
</reference>
<keyword evidence="1" id="KW-0863">Zinc-finger</keyword>
<evidence type="ECO:0000256" key="1">
    <source>
        <dbReference type="PROSITE-ProRule" id="PRU00325"/>
    </source>
</evidence>
<feature type="region of interest" description="Disordered" evidence="2">
    <location>
        <begin position="1"/>
        <end position="63"/>
    </location>
</feature>